<dbReference type="Gene3D" id="3.30.2090.10">
    <property type="entry name" value="Multidrug efflux transporter AcrB TolC docking domain, DN and DC subdomains"/>
    <property type="match status" value="2"/>
</dbReference>
<keyword evidence="6 9" id="KW-0812">Transmembrane</keyword>
<evidence type="ECO:0000256" key="6">
    <source>
        <dbReference type="ARBA" id="ARBA00022692"/>
    </source>
</evidence>
<evidence type="ECO:0000256" key="1">
    <source>
        <dbReference type="ARBA" id="ARBA00004429"/>
    </source>
</evidence>
<dbReference type="NCBIfam" id="NF000282">
    <property type="entry name" value="RND_permease_1"/>
    <property type="match status" value="1"/>
</dbReference>
<dbReference type="InterPro" id="IPR001036">
    <property type="entry name" value="Acrflvin-R"/>
</dbReference>
<feature type="transmembrane region" description="Helical" evidence="9">
    <location>
        <begin position="540"/>
        <end position="557"/>
    </location>
</feature>
<name>A0ABT8SDB8_9BURK</name>
<dbReference type="Gene3D" id="3.30.70.1320">
    <property type="entry name" value="Multidrug efflux transporter AcrB pore domain like"/>
    <property type="match status" value="1"/>
</dbReference>
<organism evidence="11 12">
    <name type="scientific">Variovorax ginsengisoli</name>
    <dbReference type="NCBI Taxonomy" id="363844"/>
    <lineage>
        <taxon>Bacteria</taxon>
        <taxon>Pseudomonadati</taxon>
        <taxon>Pseudomonadota</taxon>
        <taxon>Betaproteobacteria</taxon>
        <taxon>Burkholderiales</taxon>
        <taxon>Comamonadaceae</taxon>
        <taxon>Variovorax</taxon>
    </lineage>
</organism>
<proteinExistence type="inferred from homology"/>
<feature type="transmembrane region" description="Helical" evidence="9">
    <location>
        <begin position="340"/>
        <end position="359"/>
    </location>
</feature>
<gene>
    <name evidence="11" type="ORF">Q2T77_32080</name>
</gene>
<dbReference type="Gene3D" id="3.30.70.1440">
    <property type="entry name" value="Multidrug efflux transporter AcrB pore domain"/>
    <property type="match status" value="1"/>
</dbReference>
<feature type="transmembrane region" description="Helical" evidence="9">
    <location>
        <begin position="434"/>
        <end position="458"/>
    </location>
</feature>
<keyword evidence="3 9" id="KW-0813">Transport</keyword>
<dbReference type="SUPFAM" id="SSF82714">
    <property type="entry name" value="Multidrug efflux transporter AcrB TolC docking domain, DN and DC subdomains"/>
    <property type="match status" value="2"/>
</dbReference>
<feature type="transmembrane region" description="Helical" evidence="9">
    <location>
        <begin position="923"/>
        <end position="947"/>
    </location>
</feature>
<dbReference type="RefSeq" id="WP_301815134.1">
    <property type="nucleotide sequence ID" value="NZ_JAUJZH010000033.1"/>
</dbReference>
<evidence type="ECO:0000256" key="2">
    <source>
        <dbReference type="ARBA" id="ARBA00010942"/>
    </source>
</evidence>
<keyword evidence="7 9" id="KW-1133">Transmembrane helix</keyword>
<feature type="transmembrane region" description="Helical" evidence="9">
    <location>
        <begin position="897"/>
        <end position="917"/>
    </location>
</feature>
<reference evidence="11" key="1">
    <citation type="submission" date="2023-06" db="EMBL/GenBank/DDBJ databases">
        <authorList>
            <person name="Jiang Y."/>
            <person name="Liu Q."/>
        </authorList>
    </citation>
    <scope>NUCLEOTIDE SEQUENCE</scope>
    <source>
        <strain evidence="11">CGMCC 1.12090</strain>
    </source>
</reference>
<feature type="transmembrane region" description="Helical" evidence="9">
    <location>
        <begin position="366"/>
        <end position="388"/>
    </location>
</feature>
<evidence type="ECO:0000256" key="7">
    <source>
        <dbReference type="ARBA" id="ARBA00022989"/>
    </source>
</evidence>
<dbReference type="PANTHER" id="PTHR32063">
    <property type="match status" value="1"/>
</dbReference>
<feature type="transmembrane region" description="Helical" evidence="9">
    <location>
        <begin position="873"/>
        <end position="890"/>
    </location>
</feature>
<evidence type="ECO:0000256" key="9">
    <source>
        <dbReference type="RuleBase" id="RU364070"/>
    </source>
</evidence>
<protein>
    <recommendedName>
        <fullName evidence="9">Efflux pump membrane transporter</fullName>
    </recommendedName>
</protein>
<evidence type="ECO:0000256" key="5">
    <source>
        <dbReference type="ARBA" id="ARBA00022519"/>
    </source>
</evidence>
<comment type="similarity">
    <text evidence="2 9">Belongs to the resistance-nodulation-cell division (RND) (TC 2.A.6) family.</text>
</comment>
<dbReference type="InterPro" id="IPR004764">
    <property type="entry name" value="MdtF-like"/>
</dbReference>
<feature type="region of interest" description="Disordered" evidence="10">
    <location>
        <begin position="1034"/>
        <end position="1053"/>
    </location>
</feature>
<evidence type="ECO:0000313" key="11">
    <source>
        <dbReference type="EMBL" id="MDO1536919.1"/>
    </source>
</evidence>
<dbReference type="SUPFAM" id="SSF82866">
    <property type="entry name" value="Multidrug efflux transporter AcrB transmembrane domain"/>
    <property type="match status" value="2"/>
</dbReference>
<feature type="transmembrane region" description="Helical" evidence="9">
    <location>
        <begin position="1000"/>
        <end position="1026"/>
    </location>
</feature>
<evidence type="ECO:0000256" key="8">
    <source>
        <dbReference type="ARBA" id="ARBA00023136"/>
    </source>
</evidence>
<dbReference type="EMBL" id="JAUKVY010000033">
    <property type="protein sequence ID" value="MDO1536919.1"/>
    <property type="molecule type" value="Genomic_DNA"/>
</dbReference>
<evidence type="ECO:0000256" key="10">
    <source>
        <dbReference type="SAM" id="MobiDB-lite"/>
    </source>
</evidence>
<keyword evidence="8 9" id="KW-0472">Membrane</keyword>
<comment type="caution">
    <text evidence="9">Lacks conserved residue(s) required for the propagation of feature annotation.</text>
</comment>
<comment type="caution">
    <text evidence="11">The sequence shown here is derived from an EMBL/GenBank/DDBJ whole genome shotgun (WGS) entry which is preliminary data.</text>
</comment>
<dbReference type="InterPro" id="IPR027463">
    <property type="entry name" value="AcrB_DN_DC_subdom"/>
</dbReference>
<keyword evidence="5 9" id="KW-0997">Cell inner membrane</keyword>
<dbReference type="Pfam" id="PF00873">
    <property type="entry name" value="ACR_tran"/>
    <property type="match status" value="1"/>
</dbReference>
<comment type="subcellular location">
    <subcellularLocation>
        <location evidence="1 9">Cell inner membrane</location>
        <topology evidence="1 9">Multi-pass membrane protein</topology>
    </subcellularLocation>
</comment>
<accession>A0ABT8SDB8</accession>
<dbReference type="NCBIfam" id="TIGR00915">
    <property type="entry name" value="2A0602"/>
    <property type="match status" value="1"/>
</dbReference>
<feature type="transmembrane region" description="Helical" evidence="9">
    <location>
        <begin position="470"/>
        <end position="497"/>
    </location>
</feature>
<dbReference type="Proteomes" id="UP001169027">
    <property type="component" value="Unassembled WGS sequence"/>
</dbReference>
<dbReference type="Gene3D" id="3.30.70.1430">
    <property type="entry name" value="Multidrug efflux transporter AcrB pore domain"/>
    <property type="match status" value="2"/>
</dbReference>
<sequence>MARFFIGRPIFAIVLAILVMLAGALSIFTLPVEQYPQIAPPTVQVTTSYPGASATTVQDTVVQVIEQSMSGLDHLLYLSSVSDDTGQSTTTLTFAPGTNPDIAEVQVQNKLQLATPLLPAQVQQTGVRITKSSSASLLVAAFVSTDGSINKYDIANYVASHVQDPLSRLEGVGNLNVFGTQYAMRIWLDLQKLYGYSLTPVDVTSAVSDQNVQVSGGQLGGAPAVGDQQLTATITAATLLRTPEDFGAILLKVQPDGSQVRLRDVARIELGAENFAVDTRYNGKPAAALAVQLGTGANALQTANAVRARIDELSKYFPPGLKVVYPNDSTPFIKESIKEVVKTLFEGIALVFLVMFLFLQNIRATIIPTIAVPVVLLGTFGVMAALGFTVNTLSMFGLVLAIGLLVDDAIVVVENVQRVMEEEGLSAVEATRKAMGQISGALVGVVTVLCAVFVPVAFSGGTVGAIYRQFSLTIVAAMLLSVLVALTLTPALCAMLLKRSPEGAEKKTGFFGWFNRRFERSRERYASGVRHVILRSGRWLAIYAVLVAAVGWLFVHLPTSFLPTEDQGFMYIQVQTPPGATMERTGGVLADIGNYLANDEKATVEGSLVVNGFNFAGRGQSQGLVYVQLKDWHQRQHRDLGAAALSARLARHFASYKDAIIIPITPPAIQGLGTASGFDFELEDRGGVGQEKLTQAFDKLLALASHDPDLALVRRNGLANNPTFRVDVDREKASALGVAIADADQAFSIAWGSKYVNNFLDTDGRIKKVYVQADAPFRMNPEDLDQLYVRNVQGGMAPFSSFSKSSWTFGPPQLQRYNGVPAIEIQGQAAPGRSTGQAIATMERLMKQMPEGIGYEWTGVSLQQQQSGSQAPYFYALSILVVFLCLAALYESWAIPLSVILVIPLGVLGALGATTLSGLTNDVYFQVGLLTTIGLSAKNAILIVEFARELQATGRSAFDAAIEAAHMRLRPIVMTSLAFGLGVLPLALAKGAGSASQNAIGVGVIGGMATATFLAIFLIPMFYVVIAGRLARPKHASEPTHPPPVANSTLEGV</sequence>
<dbReference type="SUPFAM" id="SSF82693">
    <property type="entry name" value="Multidrug efflux transporter AcrB pore domain, PN1, PN2, PC1 and PC2 subdomains"/>
    <property type="match status" value="3"/>
</dbReference>
<keyword evidence="4" id="KW-1003">Cell membrane</keyword>
<evidence type="ECO:0000313" key="12">
    <source>
        <dbReference type="Proteomes" id="UP001169027"/>
    </source>
</evidence>
<keyword evidence="12" id="KW-1185">Reference proteome</keyword>
<evidence type="ECO:0000256" key="3">
    <source>
        <dbReference type="ARBA" id="ARBA00022448"/>
    </source>
</evidence>
<dbReference type="PANTHER" id="PTHR32063:SF13">
    <property type="entry name" value="MULTIDRUG EFFLUX PUMP SUBUNIT ACRB-RELATED"/>
    <property type="match status" value="1"/>
</dbReference>
<dbReference type="Gene3D" id="1.20.1640.10">
    <property type="entry name" value="Multidrug efflux transporter AcrB transmembrane domain"/>
    <property type="match status" value="2"/>
</dbReference>
<dbReference type="PRINTS" id="PR00702">
    <property type="entry name" value="ACRIFLAVINRP"/>
</dbReference>
<evidence type="ECO:0000256" key="4">
    <source>
        <dbReference type="ARBA" id="ARBA00022475"/>
    </source>
</evidence>
<feature type="transmembrane region" description="Helical" evidence="9">
    <location>
        <begin position="968"/>
        <end position="988"/>
    </location>
</feature>